<dbReference type="Gene3D" id="3.40.50.300">
    <property type="entry name" value="P-loop containing nucleotide triphosphate hydrolases"/>
    <property type="match status" value="1"/>
</dbReference>
<dbReference type="Pfam" id="PF03704">
    <property type="entry name" value="BTAD"/>
    <property type="match status" value="1"/>
</dbReference>
<dbReference type="PANTHER" id="PTHR35807">
    <property type="entry name" value="TRANSCRIPTIONAL REGULATOR REDD-RELATED"/>
    <property type="match status" value="1"/>
</dbReference>
<evidence type="ECO:0000313" key="9">
    <source>
        <dbReference type="EMBL" id="MFC4506861.1"/>
    </source>
</evidence>
<feature type="compositionally biased region" description="Gly residues" evidence="7">
    <location>
        <begin position="310"/>
        <end position="320"/>
    </location>
</feature>
<gene>
    <name evidence="9" type="ORF">ACFPIH_46705</name>
</gene>
<keyword evidence="4 6" id="KW-0238">DNA-binding</keyword>
<comment type="similarity">
    <text evidence="1">Belongs to the AfsR/DnrI/RedD regulatory family.</text>
</comment>
<dbReference type="EMBL" id="JBHSFK010000048">
    <property type="protein sequence ID" value="MFC4506861.1"/>
    <property type="molecule type" value="Genomic_DNA"/>
</dbReference>
<proteinExistence type="inferred from homology"/>
<dbReference type="Gene3D" id="1.10.10.10">
    <property type="entry name" value="Winged helix-like DNA-binding domain superfamily/Winged helix DNA-binding domain"/>
    <property type="match status" value="1"/>
</dbReference>
<dbReference type="InterPro" id="IPR011990">
    <property type="entry name" value="TPR-like_helical_dom_sf"/>
</dbReference>
<keyword evidence="3" id="KW-0805">Transcription regulation</keyword>
<name>A0ABV9BBD3_9ACTN</name>
<feature type="region of interest" description="Disordered" evidence="7">
    <location>
        <begin position="775"/>
        <end position="800"/>
    </location>
</feature>
<organism evidence="9 10">
    <name type="scientific">Streptomyces vulcanius</name>
    <dbReference type="NCBI Taxonomy" id="1441876"/>
    <lineage>
        <taxon>Bacteria</taxon>
        <taxon>Bacillati</taxon>
        <taxon>Actinomycetota</taxon>
        <taxon>Actinomycetes</taxon>
        <taxon>Kitasatosporales</taxon>
        <taxon>Streptomycetaceae</taxon>
        <taxon>Streptomyces</taxon>
    </lineage>
</organism>
<evidence type="ECO:0000256" key="7">
    <source>
        <dbReference type="SAM" id="MobiDB-lite"/>
    </source>
</evidence>
<dbReference type="Gene3D" id="1.25.40.10">
    <property type="entry name" value="Tetratricopeptide repeat domain"/>
    <property type="match status" value="1"/>
</dbReference>
<dbReference type="RefSeq" id="WP_381177152.1">
    <property type="nucleotide sequence ID" value="NZ_JBHSFK010000048.1"/>
</dbReference>
<dbReference type="InterPro" id="IPR027417">
    <property type="entry name" value="P-loop_NTPase"/>
</dbReference>
<feature type="domain" description="OmpR/PhoB-type" evidence="8">
    <location>
        <begin position="1"/>
        <end position="102"/>
    </location>
</feature>
<keyword evidence="10" id="KW-1185">Reference proteome</keyword>
<feature type="region of interest" description="Disordered" evidence="7">
    <location>
        <begin position="267"/>
        <end position="392"/>
    </location>
</feature>
<keyword evidence="2" id="KW-0902">Two-component regulatory system</keyword>
<dbReference type="PRINTS" id="PR00364">
    <property type="entry name" value="DISEASERSIST"/>
</dbReference>
<dbReference type="SUPFAM" id="SSF48452">
    <property type="entry name" value="TPR-like"/>
    <property type="match status" value="1"/>
</dbReference>
<evidence type="ECO:0000256" key="6">
    <source>
        <dbReference type="PROSITE-ProRule" id="PRU01091"/>
    </source>
</evidence>
<dbReference type="SUPFAM" id="SSF52540">
    <property type="entry name" value="P-loop containing nucleoside triphosphate hydrolases"/>
    <property type="match status" value="1"/>
</dbReference>
<evidence type="ECO:0000256" key="4">
    <source>
        <dbReference type="ARBA" id="ARBA00023125"/>
    </source>
</evidence>
<dbReference type="InterPro" id="IPR001867">
    <property type="entry name" value="OmpR/PhoB-type_DNA-bd"/>
</dbReference>
<dbReference type="Proteomes" id="UP001595839">
    <property type="component" value="Unassembled WGS sequence"/>
</dbReference>
<keyword evidence="5" id="KW-0804">Transcription</keyword>
<dbReference type="SMART" id="SM00862">
    <property type="entry name" value="Trans_reg_C"/>
    <property type="match status" value="1"/>
</dbReference>
<dbReference type="InterPro" id="IPR036388">
    <property type="entry name" value="WH-like_DNA-bd_sf"/>
</dbReference>
<dbReference type="PROSITE" id="PS51755">
    <property type="entry name" value="OMPR_PHOB"/>
    <property type="match status" value="1"/>
</dbReference>
<protein>
    <submittedName>
        <fullName evidence="9">BTAD domain-containing putative transcriptional regulator</fullName>
    </submittedName>
</protein>
<dbReference type="PANTHER" id="PTHR35807:SF1">
    <property type="entry name" value="TRANSCRIPTIONAL REGULATOR REDD"/>
    <property type="match status" value="1"/>
</dbReference>
<evidence type="ECO:0000256" key="2">
    <source>
        <dbReference type="ARBA" id="ARBA00023012"/>
    </source>
</evidence>
<feature type="compositionally biased region" description="Low complexity" evidence="7">
    <location>
        <begin position="267"/>
        <end position="276"/>
    </location>
</feature>
<evidence type="ECO:0000259" key="8">
    <source>
        <dbReference type="PROSITE" id="PS51755"/>
    </source>
</evidence>
<feature type="DNA-binding region" description="OmpR/PhoB-type" evidence="6">
    <location>
        <begin position="1"/>
        <end position="102"/>
    </location>
</feature>
<dbReference type="SMART" id="SM01043">
    <property type="entry name" value="BTAD"/>
    <property type="match status" value="1"/>
</dbReference>
<sequence length="800" mass="81693">MTRMPLRFAVLGDVRVWRGEAEVDPGPPLRRTLLALLLARAGSPVPLADIVEALWADRAPARAVNMVHRHVGELRRLLEPGLPNRAEGNLLLRGVGGYRLRTPADSVDLLLFRQRVRTARDLRRDGELASAVEEFAGALALRRGPTAGCPAQAPAHPVFTELDREYDAVVREAAEVALGCGRAGRVLPTLTASAARHPLDEGLQSLLIHTLTACGHRAEALTVFRTTATRLTEDLGVDPGCELIAAQEQAKRAGPEAEGLRPEAEGLEAAGPEAGPGADGSWAQPRSAHAEAAGPRAEDARAQPDEAGAAAGGAGPGAGGTRAQPGEAGAGKTASGVDGARAQPGEAGAGAGGTGARAQPGEAGAGAGGTAPGAGSTGIQLGEAGAGAGGTRDQLGEAGAGVGVAGVGFRGGGGGVAGPAQLPPALPVFVGRAVELGRLRVLLDDAGAAPALVVSTLTGPAGVGKTALAVHLAHEVAGRFPDGQLYVNLRGFDPAAPPTRPQDAVRGFLDALGVPAARAPYGLDAQAALFRSLLTGRRVLVLLDNARDAAQVRPLLPGTPGCLVLVTSRNRLTALASADGARPLTLDVLTPAEAHAALALRIGAARAAAEPRAIADIVALTARLPLALAMVAARAATHPAFPLAALAERLRAAHGGLDAFRDPDPDPATDMRAVFSWSYDALGVAAARLFRLLSLHPGPEVTVHTAAALAGEPLARTRALVAELADAHLLTERSPGRYTCHDLLRAYATELVHATESPGERRAALRRVLDHHSSVGHKAGTLRPLPPAYAPATHNEECVQ</sequence>
<dbReference type="InterPro" id="IPR016032">
    <property type="entry name" value="Sig_transdc_resp-reg_C-effctor"/>
</dbReference>
<evidence type="ECO:0000256" key="1">
    <source>
        <dbReference type="ARBA" id="ARBA00005820"/>
    </source>
</evidence>
<evidence type="ECO:0000313" key="10">
    <source>
        <dbReference type="Proteomes" id="UP001595839"/>
    </source>
</evidence>
<reference evidence="10" key="1">
    <citation type="journal article" date="2019" name="Int. J. Syst. Evol. Microbiol.">
        <title>The Global Catalogue of Microorganisms (GCM) 10K type strain sequencing project: providing services to taxonomists for standard genome sequencing and annotation.</title>
        <authorList>
            <consortium name="The Broad Institute Genomics Platform"/>
            <consortium name="The Broad Institute Genome Sequencing Center for Infectious Disease"/>
            <person name="Wu L."/>
            <person name="Ma J."/>
        </authorList>
    </citation>
    <scope>NUCLEOTIDE SEQUENCE [LARGE SCALE GENOMIC DNA]</scope>
    <source>
        <strain evidence="10">CGMCC 4.7177</strain>
    </source>
</reference>
<dbReference type="CDD" id="cd15831">
    <property type="entry name" value="BTAD"/>
    <property type="match status" value="1"/>
</dbReference>
<evidence type="ECO:0000256" key="5">
    <source>
        <dbReference type="ARBA" id="ARBA00023163"/>
    </source>
</evidence>
<dbReference type="InterPro" id="IPR005158">
    <property type="entry name" value="BTAD"/>
</dbReference>
<feature type="compositionally biased region" description="Gly residues" evidence="7">
    <location>
        <begin position="363"/>
        <end position="376"/>
    </location>
</feature>
<evidence type="ECO:0000256" key="3">
    <source>
        <dbReference type="ARBA" id="ARBA00023015"/>
    </source>
</evidence>
<dbReference type="InterPro" id="IPR051677">
    <property type="entry name" value="AfsR-DnrI-RedD_regulator"/>
</dbReference>
<accession>A0ABV9BBD3</accession>
<comment type="caution">
    <text evidence="9">The sequence shown here is derived from an EMBL/GenBank/DDBJ whole genome shotgun (WGS) entry which is preliminary data.</text>
</comment>
<dbReference type="SUPFAM" id="SSF46894">
    <property type="entry name" value="C-terminal effector domain of the bipartite response regulators"/>
    <property type="match status" value="1"/>
</dbReference>